<name>A0A3B4XWN0_SERLL</name>
<evidence type="ECO:0000256" key="6">
    <source>
        <dbReference type="RuleBase" id="RU004914"/>
    </source>
</evidence>
<organism evidence="8 9">
    <name type="scientific">Seriola lalandi dorsalis</name>
    <dbReference type="NCBI Taxonomy" id="1841481"/>
    <lineage>
        <taxon>Eukaryota</taxon>
        <taxon>Metazoa</taxon>
        <taxon>Chordata</taxon>
        <taxon>Craniata</taxon>
        <taxon>Vertebrata</taxon>
        <taxon>Euteleostomi</taxon>
        <taxon>Actinopterygii</taxon>
        <taxon>Neopterygii</taxon>
        <taxon>Teleostei</taxon>
        <taxon>Neoteleostei</taxon>
        <taxon>Acanthomorphata</taxon>
        <taxon>Carangaria</taxon>
        <taxon>Carangiformes</taxon>
        <taxon>Carangidae</taxon>
        <taxon>Seriola</taxon>
    </lineage>
</organism>
<keyword evidence="4 6" id="KW-1133">Transmembrane helix</keyword>
<dbReference type="Proteomes" id="UP000261360">
    <property type="component" value="Unplaced"/>
</dbReference>
<reference evidence="8" key="2">
    <citation type="submission" date="2025-09" db="UniProtKB">
        <authorList>
            <consortium name="Ensembl"/>
        </authorList>
    </citation>
    <scope>IDENTIFICATION</scope>
</reference>
<evidence type="ECO:0000313" key="9">
    <source>
        <dbReference type="Proteomes" id="UP000261360"/>
    </source>
</evidence>
<evidence type="ECO:0000256" key="5">
    <source>
        <dbReference type="ARBA" id="ARBA00023136"/>
    </source>
</evidence>
<comment type="similarity">
    <text evidence="2 6">Belongs to the multi antimicrobial extrusion (MATE) (TC 2.A.66.1) family.</text>
</comment>
<dbReference type="InterPro" id="IPR045069">
    <property type="entry name" value="MATE_euk"/>
</dbReference>
<dbReference type="GO" id="GO:0042910">
    <property type="term" value="F:xenobiotic transmembrane transporter activity"/>
    <property type="evidence" value="ECO:0007669"/>
    <property type="project" value="InterPro"/>
</dbReference>
<dbReference type="Ensembl" id="ENSSLDT00000021983.1">
    <property type="protein sequence ID" value="ENSSLDP00000021277.1"/>
    <property type="gene ID" value="ENSSLDG00000016608.1"/>
</dbReference>
<reference evidence="8" key="1">
    <citation type="submission" date="2025-08" db="UniProtKB">
        <authorList>
            <consortium name="Ensembl"/>
        </authorList>
    </citation>
    <scope>IDENTIFICATION</scope>
</reference>
<evidence type="ECO:0000256" key="4">
    <source>
        <dbReference type="ARBA" id="ARBA00022989"/>
    </source>
</evidence>
<feature type="transmembrane region" description="Helical" evidence="6">
    <location>
        <begin position="215"/>
        <end position="233"/>
    </location>
</feature>
<dbReference type="GO" id="GO:0016020">
    <property type="term" value="C:membrane"/>
    <property type="evidence" value="ECO:0007669"/>
    <property type="project" value="UniProtKB-SubCell"/>
</dbReference>
<feature type="transmembrane region" description="Helical" evidence="6">
    <location>
        <begin position="100"/>
        <end position="126"/>
    </location>
</feature>
<dbReference type="STRING" id="1841481.ENSSLDP00000021277"/>
<dbReference type="RefSeq" id="XP_023277369.1">
    <property type="nucleotide sequence ID" value="XM_023421601.1"/>
</dbReference>
<dbReference type="GeneTree" id="ENSGT00940000163922"/>
<keyword evidence="9" id="KW-1185">Reference proteome</keyword>
<protein>
    <recommendedName>
        <fullName evidence="6">Multidrug and toxin extrusion protein</fullName>
    </recommendedName>
</protein>
<sequence>MEKLGSAEPAQPSLGAEPVAGVSVAKTAVAEGDEVVAVVSSKLFRCACVRRWLPLAYREELYHVLRLTGPLLLSRILNFLMPFVITIFCGHIGNAELAGYALASATINLTTTATGYGLAVACDTLISQTFGSKNMKRVGVILQRSSLILLLFCLPCWALLINSQNLQLIMYQDEEVARIAQLYGMAYLPAVPAMFLHQLQVAYLQNQGIILPQMYTAAAANIFNLGFNYVLIFSLELGVIGSAIANSLSQITICLLLFGYIRWKKLYQQTWGGWSTDCLQEWGLYMKLAIPSTFMVWFEWWIWEIGGFLAGVLGEVDLAAQHVLLEVGAITYMFPLGVHAAACVRVGNALGAGDTARAIVTCKVALVLSGVLAVFQGIVIAGCKSVVGYIFTSDENIVEIVSENLSVYTFLQFFDALLCVCSGILIGSGMQKIAALSNLVCYYCIGLPVGIALMFAAQLRILGFWLGLLISVSLEMGFFLVLIFKLNWKKVTHKAQLRAGKKVVVIPKRPASTMLNEAMVPDVSDCPNTAQSESEEVPKADGYSPVNTQDLQLKASYEAEGNNNNAGGAEGDAEQSKNNASTKPQALLSVTQLILRRGLTFLVSFLILAIGVVCHIAFPAPEPSAQSRANFTLNWANASTPTPPAPLDLTPNL</sequence>
<feature type="transmembrane region" description="Helical" evidence="6">
    <location>
        <begin position="323"/>
        <end position="344"/>
    </location>
</feature>
<evidence type="ECO:0000256" key="2">
    <source>
        <dbReference type="ARBA" id="ARBA00010199"/>
    </source>
</evidence>
<comment type="subcellular location">
    <subcellularLocation>
        <location evidence="1">Membrane</location>
        <topology evidence="1">Multi-pass membrane protein</topology>
    </subcellularLocation>
</comment>
<feature type="transmembrane region" description="Helical" evidence="6">
    <location>
        <begin position="138"/>
        <end position="160"/>
    </location>
</feature>
<dbReference type="CTD" id="55244"/>
<feature type="region of interest" description="Disordered" evidence="7">
    <location>
        <begin position="560"/>
        <end position="580"/>
    </location>
</feature>
<dbReference type="GeneID" id="111666295"/>
<feature type="transmembrane region" description="Helical" evidence="6">
    <location>
        <begin position="599"/>
        <end position="618"/>
    </location>
</feature>
<evidence type="ECO:0000256" key="3">
    <source>
        <dbReference type="ARBA" id="ARBA00022692"/>
    </source>
</evidence>
<feature type="transmembrane region" description="Helical" evidence="6">
    <location>
        <begin position="364"/>
        <end position="387"/>
    </location>
</feature>
<dbReference type="PANTHER" id="PTHR11206">
    <property type="entry name" value="MULTIDRUG RESISTANCE PROTEIN"/>
    <property type="match status" value="1"/>
</dbReference>
<dbReference type="KEGG" id="slal:111666295"/>
<evidence type="ECO:0000256" key="1">
    <source>
        <dbReference type="ARBA" id="ARBA00004141"/>
    </source>
</evidence>
<dbReference type="InterPro" id="IPR002528">
    <property type="entry name" value="MATE_fam"/>
</dbReference>
<keyword evidence="3 6" id="KW-0812">Transmembrane</keyword>
<evidence type="ECO:0000313" key="8">
    <source>
        <dbReference type="Ensembl" id="ENSSLDP00000021277.1"/>
    </source>
</evidence>
<dbReference type="Pfam" id="PF01554">
    <property type="entry name" value="MatE"/>
    <property type="match status" value="2"/>
</dbReference>
<feature type="transmembrane region" description="Helical" evidence="6">
    <location>
        <begin position="282"/>
        <end position="303"/>
    </location>
</feature>
<feature type="transmembrane region" description="Helical" evidence="6">
    <location>
        <begin position="239"/>
        <end position="261"/>
    </location>
</feature>
<dbReference type="NCBIfam" id="TIGR00797">
    <property type="entry name" value="matE"/>
    <property type="match status" value="1"/>
</dbReference>
<feature type="transmembrane region" description="Helical" evidence="6">
    <location>
        <begin position="180"/>
        <end position="203"/>
    </location>
</feature>
<accession>A0A3B4XWN0</accession>
<keyword evidence="5 6" id="KW-0472">Membrane</keyword>
<proteinExistence type="inferred from homology"/>
<feature type="transmembrane region" description="Helical" evidence="6">
    <location>
        <begin position="407"/>
        <end position="427"/>
    </location>
</feature>
<feature type="transmembrane region" description="Helical" evidence="6">
    <location>
        <begin position="439"/>
        <end position="457"/>
    </location>
</feature>
<dbReference type="OrthoDB" id="2126698at2759"/>
<feature type="region of interest" description="Disordered" evidence="7">
    <location>
        <begin position="521"/>
        <end position="545"/>
    </location>
</feature>
<feature type="transmembrane region" description="Helical" evidence="6">
    <location>
        <begin position="463"/>
        <end position="484"/>
    </location>
</feature>
<evidence type="ECO:0000256" key="7">
    <source>
        <dbReference type="SAM" id="MobiDB-lite"/>
    </source>
</evidence>
<dbReference type="GO" id="GO:1990961">
    <property type="term" value="P:xenobiotic detoxification by transmembrane export across the plasma membrane"/>
    <property type="evidence" value="ECO:0007669"/>
    <property type="project" value="InterPro"/>
</dbReference>
<dbReference type="CDD" id="cd13132">
    <property type="entry name" value="MATE_eukaryotic"/>
    <property type="match status" value="1"/>
</dbReference>
<dbReference type="GO" id="GO:0015297">
    <property type="term" value="F:antiporter activity"/>
    <property type="evidence" value="ECO:0007669"/>
    <property type="project" value="InterPro"/>
</dbReference>
<feature type="transmembrane region" description="Helical" evidence="6">
    <location>
        <begin position="76"/>
        <end position="94"/>
    </location>
</feature>
<dbReference type="AlphaFoldDB" id="A0A3B4XWN0"/>